<dbReference type="InterPro" id="IPR005537">
    <property type="entry name" value="RAMP_III_fam"/>
</dbReference>
<dbReference type="HOGENOM" id="CLU_062371_1_0_9"/>
<accession>C0EGD6</accession>
<dbReference type="EMBL" id="ACEC01000101">
    <property type="protein sequence ID" value="EEG29467.1"/>
    <property type="molecule type" value="Genomic_DNA"/>
</dbReference>
<evidence type="ECO:0000256" key="4">
    <source>
        <dbReference type="ARBA" id="ARBA00023118"/>
    </source>
</evidence>
<evidence type="ECO:0000259" key="6">
    <source>
        <dbReference type="Pfam" id="PF17953"/>
    </source>
</evidence>
<comment type="caution">
    <text evidence="7">The sequence shown here is derived from an EMBL/GenBank/DDBJ whole genome shotgun (WGS) entry which is preliminary data.</text>
</comment>
<evidence type="ECO:0000313" key="7">
    <source>
        <dbReference type="EMBL" id="EEG29467.1"/>
    </source>
</evidence>
<feature type="domain" description="CRISPR type III-associated protein" evidence="5">
    <location>
        <begin position="13"/>
        <end position="212"/>
    </location>
</feature>
<keyword evidence="4" id="KW-0051">Antiviral defense</keyword>
<reference evidence="7 8" key="2">
    <citation type="submission" date="2009-02" db="EMBL/GenBank/DDBJ databases">
        <title>Draft genome sequence of Clostridium methylpentosum (DSM 5476).</title>
        <authorList>
            <person name="Sudarsanam P."/>
            <person name="Ley R."/>
            <person name="Guruge J."/>
            <person name="Turnbaugh P.J."/>
            <person name="Mahowald M."/>
            <person name="Liep D."/>
            <person name="Gordon J."/>
        </authorList>
    </citation>
    <scope>NUCLEOTIDE SEQUENCE [LARGE SCALE GENOMIC DNA]</scope>
    <source>
        <strain evidence="7 8">DSM 5476</strain>
    </source>
</reference>
<name>C0EGD6_9FIRM</name>
<evidence type="ECO:0000256" key="3">
    <source>
        <dbReference type="ARBA" id="ARBA00022884"/>
    </source>
</evidence>
<dbReference type="GO" id="GO:0051607">
    <property type="term" value="P:defense response to virus"/>
    <property type="evidence" value="ECO:0007669"/>
    <property type="project" value="UniProtKB-KW"/>
</dbReference>
<dbReference type="Pfam" id="PF17953">
    <property type="entry name" value="Csm4_C"/>
    <property type="match status" value="1"/>
</dbReference>
<dbReference type="GO" id="GO:0003723">
    <property type="term" value="F:RNA binding"/>
    <property type="evidence" value="ECO:0007669"/>
    <property type="project" value="UniProtKB-KW"/>
</dbReference>
<dbReference type="AlphaFoldDB" id="C0EGD6"/>
<keyword evidence="8" id="KW-1185">Reference proteome</keyword>
<dbReference type="STRING" id="537013.CLOSTMETH_02929"/>
<evidence type="ECO:0000259" key="5">
    <source>
        <dbReference type="Pfam" id="PF03787"/>
    </source>
</evidence>
<proteinExistence type="inferred from homology"/>
<evidence type="ECO:0000313" key="8">
    <source>
        <dbReference type="Proteomes" id="UP000003340"/>
    </source>
</evidence>
<reference evidence="7 8" key="1">
    <citation type="submission" date="2009-01" db="EMBL/GenBank/DDBJ databases">
        <authorList>
            <person name="Fulton L."/>
            <person name="Clifton S."/>
            <person name="Fulton B."/>
            <person name="Xu J."/>
            <person name="Minx P."/>
            <person name="Pepin K.H."/>
            <person name="Johnson M."/>
            <person name="Bhonagiri V."/>
            <person name="Nash W.E."/>
            <person name="Mardis E.R."/>
            <person name="Wilson R.K."/>
        </authorList>
    </citation>
    <scope>NUCLEOTIDE SEQUENCE [LARGE SCALE GENOMIC DNA]</scope>
    <source>
        <strain evidence="7 8">DSM 5476</strain>
    </source>
</reference>
<dbReference type="InterPro" id="IPR005510">
    <property type="entry name" value="Csm4"/>
</dbReference>
<dbReference type="InterPro" id="IPR040932">
    <property type="entry name" value="Csm4_C"/>
</dbReference>
<sequence length="319" mass="36007">MLSYYLYKLHFSGPVHIGPDHGQSPLESSMTTMHSDSFFSALCVEAARYGGSEMVENLVDDARQSRMVLSDLLPCRGEELFLPKPNLPFVQARVEADSENRKEFKKMRFVPISMWTDYCKFCFEEKPFPLKKCKEAMQGFSYPDQRQRVAVEGSEDPEPYFLQATSFPPDSSLYCILGFDSGQTRSKWEQLLNSLAWSGIGGKRSSGWGKFEVSSPDPLENHQVLHAGLSAKDAPMWITLNTSLPTDEELRSIAQQSSYLLCRRGGFVDGEAYKKRTVYAFSAGSCVHTRFEGDVLDLAPKGRRAVYRMLKPILLGVFK</sequence>
<feature type="domain" description="Csm4 C-terminal" evidence="6">
    <location>
        <begin position="232"/>
        <end position="317"/>
    </location>
</feature>
<comment type="similarity">
    <text evidence="1">Belongs to the CRISPR-associated Csm4 family.</text>
</comment>
<gene>
    <name evidence="7" type="primary">csm4</name>
    <name evidence="7" type="ORF">CLOSTMETH_02929</name>
</gene>
<protein>
    <recommendedName>
        <fullName evidence="2">CRISPR system Cms protein Csm4</fullName>
    </recommendedName>
</protein>
<evidence type="ECO:0000256" key="1">
    <source>
        <dbReference type="ARBA" id="ARBA00005772"/>
    </source>
</evidence>
<evidence type="ECO:0000256" key="2">
    <source>
        <dbReference type="ARBA" id="ARBA00016109"/>
    </source>
</evidence>
<organism evidence="7 8">
    <name type="scientific">[Clostridium] methylpentosum DSM 5476</name>
    <dbReference type="NCBI Taxonomy" id="537013"/>
    <lineage>
        <taxon>Bacteria</taxon>
        <taxon>Bacillati</taxon>
        <taxon>Bacillota</taxon>
        <taxon>Clostridia</taxon>
        <taxon>Eubacteriales</taxon>
        <taxon>Oscillospiraceae</taxon>
        <taxon>Oscillospiraceae incertae sedis</taxon>
    </lineage>
</organism>
<dbReference type="Pfam" id="PF03787">
    <property type="entry name" value="RAMPs"/>
    <property type="match status" value="1"/>
</dbReference>
<dbReference type="Proteomes" id="UP000003340">
    <property type="component" value="Unassembled WGS sequence"/>
</dbReference>
<dbReference type="NCBIfam" id="TIGR01903">
    <property type="entry name" value="cas5_csm4"/>
    <property type="match status" value="1"/>
</dbReference>
<dbReference type="eggNOG" id="COG1567">
    <property type="taxonomic scope" value="Bacteria"/>
</dbReference>
<keyword evidence="3" id="KW-0694">RNA-binding</keyword>